<evidence type="ECO:0000256" key="1">
    <source>
        <dbReference type="ARBA" id="ARBA00016512"/>
    </source>
</evidence>
<dbReference type="InterPro" id="IPR011050">
    <property type="entry name" value="Pectin_lyase_fold/virulence"/>
</dbReference>
<dbReference type="InterPro" id="IPR036439">
    <property type="entry name" value="Dockerin_dom_sf"/>
</dbReference>
<reference evidence="4" key="1">
    <citation type="submission" date="2020-10" db="EMBL/GenBank/DDBJ databases">
        <authorList>
            <person name="Gilroy R."/>
        </authorList>
    </citation>
    <scope>NUCLEOTIDE SEQUENCE</scope>
    <source>
        <strain evidence="4">4920</strain>
    </source>
</reference>
<protein>
    <recommendedName>
        <fullName evidence="1">Probable pectate lyase C</fullName>
    </recommendedName>
</protein>
<dbReference type="PROSITE" id="PS51766">
    <property type="entry name" value="DOCKERIN"/>
    <property type="match status" value="1"/>
</dbReference>
<dbReference type="SMART" id="SM00710">
    <property type="entry name" value="PbH1"/>
    <property type="match status" value="5"/>
</dbReference>
<feature type="chain" id="PRO_5039348123" description="Probable pectate lyase C" evidence="2">
    <location>
        <begin position="29"/>
        <end position="1331"/>
    </location>
</feature>
<dbReference type="InterPro" id="IPR006626">
    <property type="entry name" value="PbH1"/>
</dbReference>
<dbReference type="GO" id="GO:0004553">
    <property type="term" value="F:hydrolase activity, hydrolyzing O-glycosyl compounds"/>
    <property type="evidence" value="ECO:0007669"/>
    <property type="project" value="InterPro"/>
</dbReference>
<comment type="caution">
    <text evidence="4">The sequence shown here is derived from an EMBL/GenBank/DDBJ whole genome shotgun (WGS) entry which is preliminary data.</text>
</comment>
<dbReference type="Proteomes" id="UP000886743">
    <property type="component" value="Unassembled WGS sequence"/>
</dbReference>
<organism evidence="4 5">
    <name type="scientific">Candidatus Aphodoplasma excrementigallinarum</name>
    <dbReference type="NCBI Taxonomy" id="2840673"/>
    <lineage>
        <taxon>Bacteria</taxon>
        <taxon>Bacillati</taxon>
        <taxon>Bacillota</taxon>
        <taxon>Clostridia</taxon>
        <taxon>Eubacteriales</taxon>
        <taxon>Candidatus Aphodoplasma</taxon>
    </lineage>
</organism>
<proteinExistence type="predicted"/>
<dbReference type="PROSITE" id="PS00018">
    <property type="entry name" value="EF_HAND_1"/>
    <property type="match status" value="1"/>
</dbReference>
<dbReference type="InterPro" id="IPR016134">
    <property type="entry name" value="Dockerin_dom"/>
</dbReference>
<dbReference type="InterPro" id="IPR018247">
    <property type="entry name" value="EF_Hand_1_Ca_BS"/>
</dbReference>
<accession>A0A9D1T0K3</accession>
<dbReference type="SUPFAM" id="SSF63446">
    <property type="entry name" value="Type I dockerin domain"/>
    <property type="match status" value="1"/>
</dbReference>
<gene>
    <name evidence="4" type="ORF">IAC74_04365</name>
</gene>
<evidence type="ECO:0000313" key="4">
    <source>
        <dbReference type="EMBL" id="HIV02786.1"/>
    </source>
</evidence>
<sequence>MRTKKLLSVLMAGILVLSSMGFTAFAEAGTIPVETLEDLKAALDAEAGSTVTVIGDIALDGPITFANPIIFEIAEGSTLSYTSDTNSQLYLVTLQGGSTFNLAEGAQVVMNGDEGTQDANRDWRAVYSNGDLVCDTLAGSITINHARGRALYANNDLTIGDMAADILMNNPNGVNRYMYGIVSYGGNITMDTLSGSVKTVFGGGNNGYAIAAQAGSVTINGDITGTVETQLGTSHAGIAIYAANSVTVTGDISGSVYARGGSGSGYAIYAGTGDVAVASISGTVAGDCYNEIMENSQTGASAIYAGGSIYGSNDGGYTPINLTGTLSSKVGRSDAYTVNAGGSVYIHIAGEGKILAQSSYGADFQGLEPGYEPMTNNWGGVAAGVIGNDIHVTGNNGAITVVSESETGTPVGSSALVESTTRENINAVSSLLYNVARGDTEAAKKIAATMTDEQKGLITDFEEIEEGLTSIRVTDAASLAQALLDAESGAVIVLQAGEYDMSAAAADSVLYVRKPVTIRSEGDVIFKGSARIESSDVTIEGLKFTNPVIIPYGDVEPICIDINTGSYDNIAIRGCTFETEQYAASTGKRYKGIVTSSSGTYNGFTVDGCTFINLETAITINQGASGVIVSDNEMTGTGSIFNKASFLKTHGTEGLTVTGNTVDNANIYLRPDFGGNAGSGVVIAENKLTGLSIIMDNEQPAVSDTVDISRNYWGKTPSVDSVVSGAGSDSVQVELNSYYEDESMNELTAIDVASLDAALAAAKDGDVINVPAGTYPDNITIDKAITLKGSEDAVFAGIITVSADGAALEGINLRYEGSCDAIPYGNVLIHANNVTVTDCSFYAKYDESQRLGREFGMVRSTDNYTGVVFDGCSFETNTMGIFPMANSGEIKDCTFKPIEGFDICLAINGTNMADVSLTGNVFEGMPLLTNSATIENNQFLNYTGAIFQGQSYLPEDMTFDVTGNYWGSANPDFDTIWGTDKVVAEYYYANVDDEGNLTDIVYIEDDPAAVEKEIVFEQIDGGNTFNMYLQGSTGDGDLAQIVDLVSVDMLISLTGTFDYSFVPADDEWTYERYDNELLIYEKGKLDGEADLSGQKIHLGILTLEGYGAGTISASAARENSVMQRGEEGNDPNLAIHSELAAGEALAFTLSRPTQNLTINITFPNSVEENVAAYQQMSVTISGGDLADDLVYTLGSDDVAMADGQYTITVADTLTQNTSYNVTVEGLGYRTARYSVNMGEEDKTLNFWNSVKGVAEEVETGKETSKETVTFLAGDIVKDSQINLYDLSAVVSYFGTIDLSETNHPEYAKYDLNRDGKIDSKDVAYVLVSWGK</sequence>
<evidence type="ECO:0000256" key="2">
    <source>
        <dbReference type="SAM" id="SignalP"/>
    </source>
</evidence>
<dbReference type="InterPro" id="IPR002105">
    <property type="entry name" value="Dockerin_1_rpt"/>
</dbReference>
<dbReference type="InterPro" id="IPR012334">
    <property type="entry name" value="Pectin_lyas_fold"/>
</dbReference>
<evidence type="ECO:0000313" key="5">
    <source>
        <dbReference type="Proteomes" id="UP000886743"/>
    </source>
</evidence>
<feature type="signal peptide" evidence="2">
    <location>
        <begin position="1"/>
        <end position="28"/>
    </location>
</feature>
<feature type="domain" description="Dockerin" evidence="3">
    <location>
        <begin position="1268"/>
        <end position="1331"/>
    </location>
</feature>
<dbReference type="EMBL" id="DVOF01000128">
    <property type="protein sequence ID" value="HIV02786.1"/>
    <property type="molecule type" value="Genomic_DNA"/>
</dbReference>
<dbReference type="GO" id="GO:0000272">
    <property type="term" value="P:polysaccharide catabolic process"/>
    <property type="evidence" value="ECO:0007669"/>
    <property type="project" value="InterPro"/>
</dbReference>
<dbReference type="SUPFAM" id="SSF51126">
    <property type="entry name" value="Pectin lyase-like"/>
    <property type="match status" value="2"/>
</dbReference>
<reference evidence="4" key="2">
    <citation type="journal article" date="2021" name="PeerJ">
        <title>Extensive microbial diversity within the chicken gut microbiome revealed by metagenomics and culture.</title>
        <authorList>
            <person name="Gilroy R."/>
            <person name="Ravi A."/>
            <person name="Getino M."/>
            <person name="Pursley I."/>
            <person name="Horton D.L."/>
            <person name="Alikhan N.F."/>
            <person name="Baker D."/>
            <person name="Gharbi K."/>
            <person name="Hall N."/>
            <person name="Watson M."/>
            <person name="Adriaenssens E.M."/>
            <person name="Foster-Nyarko E."/>
            <person name="Jarju S."/>
            <person name="Secka A."/>
            <person name="Antonio M."/>
            <person name="Oren A."/>
            <person name="Chaudhuri R.R."/>
            <person name="La Ragione R."/>
            <person name="Hildebrand F."/>
            <person name="Pallen M.J."/>
        </authorList>
    </citation>
    <scope>NUCLEOTIDE SEQUENCE</scope>
    <source>
        <strain evidence="4">4920</strain>
    </source>
</reference>
<dbReference type="Gene3D" id="2.160.20.10">
    <property type="entry name" value="Single-stranded right-handed beta-helix, Pectin lyase-like"/>
    <property type="match status" value="2"/>
</dbReference>
<name>A0A9D1T0K3_9FIRM</name>
<keyword evidence="2" id="KW-0732">Signal</keyword>
<dbReference type="Gene3D" id="2.60.40.4130">
    <property type="match status" value="1"/>
</dbReference>
<evidence type="ECO:0000259" key="3">
    <source>
        <dbReference type="PROSITE" id="PS51766"/>
    </source>
</evidence>
<dbReference type="Pfam" id="PF00404">
    <property type="entry name" value="Dockerin_1"/>
    <property type="match status" value="1"/>
</dbReference>